<dbReference type="InterPro" id="IPR002758">
    <property type="entry name" value="Cation_antiport_E"/>
</dbReference>
<evidence type="ECO:0000256" key="6">
    <source>
        <dbReference type="ARBA" id="ARBA00023136"/>
    </source>
</evidence>
<name>A0ABP9A3C7_9MICO</name>
<dbReference type="PANTHER" id="PTHR34584:SF1">
    <property type="entry name" value="NA(+)_H(+) ANTIPORTER SUBUNIT E1"/>
    <property type="match status" value="1"/>
</dbReference>
<dbReference type="EMBL" id="BAABKO010000002">
    <property type="protein sequence ID" value="GAA4772874.1"/>
    <property type="molecule type" value="Genomic_DNA"/>
</dbReference>
<comment type="caution">
    <text evidence="8">The sequence shown here is derived from an EMBL/GenBank/DDBJ whole genome shotgun (WGS) entry which is preliminary data.</text>
</comment>
<proteinExistence type="inferred from homology"/>
<feature type="transmembrane region" description="Helical" evidence="7">
    <location>
        <begin position="67"/>
        <end position="92"/>
    </location>
</feature>
<organism evidence="8 9">
    <name type="scientific">Microbacterium gilvum</name>
    <dbReference type="NCBI Taxonomy" id="1336204"/>
    <lineage>
        <taxon>Bacteria</taxon>
        <taxon>Bacillati</taxon>
        <taxon>Actinomycetota</taxon>
        <taxon>Actinomycetes</taxon>
        <taxon>Micrococcales</taxon>
        <taxon>Microbacteriaceae</taxon>
        <taxon>Microbacterium</taxon>
    </lineage>
</organism>
<keyword evidence="5 7" id="KW-1133">Transmembrane helix</keyword>
<sequence length="197" mass="21786">MSPDTRRGALRRVWVQLPFFVWLVVLWMLLWGQFTVLAAVTGIVMAVFVTSVFRLPAAELSGRVNLWYGLVFVAIFLVELVRGALTVAWQTVSPGLPGTAIIRVPLRVDDDLVMTHTAVAASLIPGSLVVEADRENRVLYLHVIGVRDTADVDRQRRSVQRWEERAVRAVGSRAALALIRSGAAPYAERQTQEGGGR</sequence>
<dbReference type="NCBIfam" id="NF006521">
    <property type="entry name" value="PRK08965.1-5"/>
    <property type="match status" value="1"/>
</dbReference>
<dbReference type="Proteomes" id="UP001501645">
    <property type="component" value="Unassembled WGS sequence"/>
</dbReference>
<comment type="subcellular location">
    <subcellularLocation>
        <location evidence="1">Cell membrane</location>
        <topology evidence="1">Multi-pass membrane protein</topology>
    </subcellularLocation>
</comment>
<evidence type="ECO:0000256" key="7">
    <source>
        <dbReference type="SAM" id="Phobius"/>
    </source>
</evidence>
<reference evidence="9" key="1">
    <citation type="journal article" date="2019" name="Int. J. Syst. Evol. Microbiol.">
        <title>The Global Catalogue of Microorganisms (GCM) 10K type strain sequencing project: providing services to taxonomists for standard genome sequencing and annotation.</title>
        <authorList>
            <consortium name="The Broad Institute Genomics Platform"/>
            <consortium name="The Broad Institute Genome Sequencing Center for Infectious Disease"/>
            <person name="Wu L."/>
            <person name="Ma J."/>
        </authorList>
    </citation>
    <scope>NUCLEOTIDE SEQUENCE [LARGE SCALE GENOMIC DNA]</scope>
    <source>
        <strain evidence="9">JCM 18537</strain>
    </source>
</reference>
<keyword evidence="3" id="KW-1003">Cell membrane</keyword>
<keyword evidence="9" id="KW-1185">Reference proteome</keyword>
<protein>
    <submittedName>
        <fullName evidence="8">Na+/H+ antiporter subunit E</fullName>
    </submittedName>
</protein>
<evidence type="ECO:0000256" key="2">
    <source>
        <dbReference type="ARBA" id="ARBA00006228"/>
    </source>
</evidence>
<feature type="transmembrane region" description="Helical" evidence="7">
    <location>
        <begin position="12"/>
        <end position="30"/>
    </location>
</feature>
<evidence type="ECO:0000313" key="9">
    <source>
        <dbReference type="Proteomes" id="UP001501645"/>
    </source>
</evidence>
<feature type="transmembrane region" description="Helical" evidence="7">
    <location>
        <begin position="36"/>
        <end position="55"/>
    </location>
</feature>
<evidence type="ECO:0000313" key="8">
    <source>
        <dbReference type="EMBL" id="GAA4772874.1"/>
    </source>
</evidence>
<evidence type="ECO:0000256" key="5">
    <source>
        <dbReference type="ARBA" id="ARBA00022989"/>
    </source>
</evidence>
<evidence type="ECO:0000256" key="1">
    <source>
        <dbReference type="ARBA" id="ARBA00004651"/>
    </source>
</evidence>
<evidence type="ECO:0000256" key="4">
    <source>
        <dbReference type="ARBA" id="ARBA00022692"/>
    </source>
</evidence>
<dbReference type="RefSeq" id="WP_345437934.1">
    <property type="nucleotide sequence ID" value="NZ_BAABKO010000002.1"/>
</dbReference>
<keyword evidence="6 7" id="KW-0472">Membrane</keyword>
<comment type="similarity">
    <text evidence="2">Belongs to the CPA3 antiporters (TC 2.A.63) subunit E family.</text>
</comment>
<keyword evidence="4 7" id="KW-0812">Transmembrane</keyword>
<gene>
    <name evidence="8" type="ORF">GCM10023351_16430</name>
</gene>
<evidence type="ECO:0000256" key="3">
    <source>
        <dbReference type="ARBA" id="ARBA00022475"/>
    </source>
</evidence>
<accession>A0ABP9A3C7</accession>
<dbReference type="PANTHER" id="PTHR34584">
    <property type="entry name" value="NA(+)/H(+) ANTIPORTER SUBUNIT E1"/>
    <property type="match status" value="1"/>
</dbReference>
<dbReference type="Pfam" id="PF01899">
    <property type="entry name" value="MNHE"/>
    <property type="match status" value="1"/>
</dbReference>